<dbReference type="Proteomes" id="UP000027222">
    <property type="component" value="Unassembled WGS sequence"/>
</dbReference>
<feature type="compositionally biased region" description="Pro residues" evidence="1">
    <location>
        <begin position="145"/>
        <end position="161"/>
    </location>
</feature>
<name>A0A067T3I7_GALM3</name>
<dbReference type="OrthoDB" id="2675777at2759"/>
<organism evidence="2 3">
    <name type="scientific">Galerina marginata (strain CBS 339.88)</name>
    <dbReference type="NCBI Taxonomy" id="685588"/>
    <lineage>
        <taxon>Eukaryota</taxon>
        <taxon>Fungi</taxon>
        <taxon>Dikarya</taxon>
        <taxon>Basidiomycota</taxon>
        <taxon>Agaricomycotina</taxon>
        <taxon>Agaricomycetes</taxon>
        <taxon>Agaricomycetidae</taxon>
        <taxon>Agaricales</taxon>
        <taxon>Agaricineae</taxon>
        <taxon>Strophariaceae</taxon>
        <taxon>Galerina</taxon>
    </lineage>
</organism>
<feature type="compositionally biased region" description="Polar residues" evidence="1">
    <location>
        <begin position="85"/>
        <end position="102"/>
    </location>
</feature>
<feature type="region of interest" description="Disordered" evidence="1">
    <location>
        <begin position="140"/>
        <end position="170"/>
    </location>
</feature>
<sequence length="941" mass="101343">MQSAKLSPLHQNADLFWSHSAVSTSEGREASTSVRTTSDLPTWVHLPDMGITSKTGPESDEEAEDDELASDHDGDQVLPAKRQKTLSVSTNRRGKRNQSPNPSLLPLEVSPSHVAPGSNDGTTQLALALNASFTAAGPSNIPAIQTPPPEVVASSPLPPGKVKPSTQTQLPGSWVNAVAATNRSSQFTVPPDRESSLLSPAPSNPPALSSLSQKRKILVPGTKRRSRNETTNASEILATRALPFAEPISASTSSSRERLIAQTSRSYLSRHAKTTTAPAKSSAYQANQDEIEDWTEATVASLVFRKPPYSRRAEAEVRMMNAVHLRRMIDARQMVPPTGNEATIANRSVKPVAIPAISLSAQTEALIESIFGPEDSTVRSQVIRPTAKNKRRLYSKSRASSTSDAHTSRTSELPTPPAEFAPDPIQNHVIVIDSPSPPTQSSTLPTIASDSKPQGRQSPVIGLTEDSDTERNNLTIATNPSAEGARTTNSLPHLNWTFDVYPEPLYPPTISPTSSRHPSPFSGAISHTSTNPDTPPQFLPIPNSSARVIRSRSREAQGGSPDSRPAEDLAALVSSSVSGTEEDPRTFQSFPPTDDFHALKPRIPVNVVKVANPPASLAQQSYDAEQLQGGMDQRAVSDSDNMYVDEPEISTALQTERQPSHAISAPLLSESQHASRSDSDPLPSEVQPTPATFSLHHAVENISPTFTPQHSPPANIRPVSYRTWELTEQPSQPIPLPTVFDPGYLKSRTQGQDAYHLGAELEAEAIIGEINPIEGGGALDGMDTDEDEVDELADDNEDSMVIEPLGGSISDARKAEGIQNSVSVGTGNNDTSTDEGVEDIDQLIDSPEAFAAEVEQWRSVLQSLLKGKKKFGDEDMQHLKDTLQSIHAHRTLIGPTSALAETVYAIANLRAEDIPDKDQVGLRALARKSVRAWGIRKQRNA</sequence>
<feature type="region of interest" description="Disordered" evidence="1">
    <location>
        <begin position="1"/>
        <end position="121"/>
    </location>
</feature>
<keyword evidence="3" id="KW-1185">Reference proteome</keyword>
<dbReference type="EMBL" id="KL142383">
    <property type="protein sequence ID" value="KDR74459.1"/>
    <property type="molecule type" value="Genomic_DNA"/>
</dbReference>
<gene>
    <name evidence="2" type="ORF">GALMADRAFT_227512</name>
</gene>
<dbReference type="HOGENOM" id="CLU_311912_0_0_1"/>
<dbReference type="AlphaFoldDB" id="A0A067T3I7"/>
<feature type="compositionally biased region" description="Basic residues" evidence="1">
    <location>
        <begin position="213"/>
        <end position="226"/>
    </location>
</feature>
<protein>
    <submittedName>
        <fullName evidence="2">Uncharacterized protein</fullName>
    </submittedName>
</protein>
<feature type="region of interest" description="Disordered" evidence="1">
    <location>
        <begin position="509"/>
        <end position="569"/>
    </location>
</feature>
<feature type="compositionally biased region" description="Polar residues" evidence="1">
    <location>
        <begin position="397"/>
        <end position="413"/>
    </location>
</feature>
<feature type="compositionally biased region" description="Acidic residues" evidence="1">
    <location>
        <begin position="58"/>
        <end position="68"/>
    </location>
</feature>
<evidence type="ECO:0000313" key="3">
    <source>
        <dbReference type="Proteomes" id="UP000027222"/>
    </source>
</evidence>
<evidence type="ECO:0000313" key="2">
    <source>
        <dbReference type="EMBL" id="KDR74459.1"/>
    </source>
</evidence>
<feature type="region of interest" description="Disordered" evidence="1">
    <location>
        <begin position="381"/>
        <end position="471"/>
    </location>
</feature>
<accession>A0A067T3I7</accession>
<proteinExistence type="predicted"/>
<feature type="region of interest" description="Disordered" evidence="1">
    <location>
        <begin position="667"/>
        <end position="689"/>
    </location>
</feature>
<reference evidence="3" key="1">
    <citation type="journal article" date="2014" name="Proc. Natl. Acad. Sci. U.S.A.">
        <title>Extensive sampling of basidiomycete genomes demonstrates inadequacy of the white-rot/brown-rot paradigm for wood decay fungi.</title>
        <authorList>
            <person name="Riley R."/>
            <person name="Salamov A.A."/>
            <person name="Brown D.W."/>
            <person name="Nagy L.G."/>
            <person name="Floudas D."/>
            <person name="Held B.W."/>
            <person name="Levasseur A."/>
            <person name="Lombard V."/>
            <person name="Morin E."/>
            <person name="Otillar R."/>
            <person name="Lindquist E.A."/>
            <person name="Sun H."/>
            <person name="LaButti K.M."/>
            <person name="Schmutz J."/>
            <person name="Jabbour D."/>
            <person name="Luo H."/>
            <person name="Baker S.E."/>
            <person name="Pisabarro A.G."/>
            <person name="Walton J.D."/>
            <person name="Blanchette R.A."/>
            <person name="Henrissat B."/>
            <person name="Martin F."/>
            <person name="Cullen D."/>
            <person name="Hibbett D.S."/>
            <person name="Grigoriev I.V."/>
        </authorList>
    </citation>
    <scope>NUCLEOTIDE SEQUENCE [LARGE SCALE GENOMIC DNA]</scope>
    <source>
        <strain evidence="3">CBS 339.88</strain>
    </source>
</reference>
<feature type="compositionally biased region" description="Polar residues" evidence="1">
    <location>
        <begin position="20"/>
        <end position="40"/>
    </location>
</feature>
<feature type="region of interest" description="Disordered" evidence="1">
    <location>
        <begin position="185"/>
        <end position="233"/>
    </location>
</feature>
<feature type="compositionally biased region" description="Polar residues" evidence="1">
    <location>
        <begin position="448"/>
        <end position="457"/>
    </location>
</feature>
<evidence type="ECO:0000256" key="1">
    <source>
        <dbReference type="SAM" id="MobiDB-lite"/>
    </source>
</evidence>
<feature type="compositionally biased region" description="Low complexity" evidence="1">
    <location>
        <begin position="196"/>
        <end position="212"/>
    </location>
</feature>